<keyword evidence="2" id="KW-1185">Reference proteome</keyword>
<dbReference type="Proteomes" id="UP000092839">
    <property type="component" value="Chromosome"/>
</dbReference>
<gene>
    <name evidence="1" type="ORF">LMTR13_21025</name>
</gene>
<accession>A0A1B1UHP3</accession>
<sequence>MGRRRRKLSAAEAEAEAMPADTRAVMAGVADGAIMAEVMASMARPSLFARVRAATGIPTASASAGGDLGAIVVASGGSETRFRRAGQPARLALLEH</sequence>
<protein>
    <submittedName>
        <fullName evidence="1">Uncharacterized protein</fullName>
    </submittedName>
</protein>
<evidence type="ECO:0000313" key="1">
    <source>
        <dbReference type="EMBL" id="ANW02283.1"/>
    </source>
</evidence>
<reference evidence="1 2" key="1">
    <citation type="submission" date="2016-07" db="EMBL/GenBank/DDBJ databases">
        <title>Complete genome sequence of Bradyrhizobium icense LMTR 13T, a potential inoculant strain isolated from lima bean (Phaseolus lunatus) in Peru.</title>
        <authorList>
            <person name="Ormeno-Orrillo E."/>
            <person name="Duran D."/>
            <person name="Rogel M.A."/>
            <person name="Rey L."/>
            <person name="Imperial J."/>
            <person name="Ruiz-Argueso T."/>
            <person name="Martinez-Romero E."/>
        </authorList>
    </citation>
    <scope>NUCLEOTIDE SEQUENCE [LARGE SCALE GENOMIC DNA]</scope>
    <source>
        <strain evidence="1 2">LMTR 13</strain>
    </source>
</reference>
<proteinExistence type="predicted"/>
<name>A0A1B1UHP3_9BRAD</name>
<dbReference type="EMBL" id="CP016428">
    <property type="protein sequence ID" value="ANW02283.1"/>
    <property type="molecule type" value="Genomic_DNA"/>
</dbReference>
<organism evidence="1 2">
    <name type="scientific">Bradyrhizobium icense</name>
    <dbReference type="NCBI Taxonomy" id="1274631"/>
    <lineage>
        <taxon>Bacteria</taxon>
        <taxon>Pseudomonadati</taxon>
        <taxon>Pseudomonadota</taxon>
        <taxon>Alphaproteobacteria</taxon>
        <taxon>Hyphomicrobiales</taxon>
        <taxon>Nitrobacteraceae</taxon>
        <taxon>Bradyrhizobium</taxon>
    </lineage>
</organism>
<dbReference type="AlphaFoldDB" id="A0A1B1UHP3"/>
<dbReference type="KEGG" id="bic:LMTR13_21025"/>
<evidence type="ECO:0000313" key="2">
    <source>
        <dbReference type="Proteomes" id="UP000092839"/>
    </source>
</evidence>